<sequence length="103" mass="11705">MKALTRAAIQFRAEGIIDRITTYIVNYESMYMEQKIAESIKLELASVIEEIVYKAEQDGHWINIVRNGLNPELEYGRAIYDSVILPAVAKVTLFAIPVKETSK</sequence>
<dbReference type="AlphaFoldDB" id="A0A3P6RI66"/>
<protein>
    <recommendedName>
        <fullName evidence="1">DUF7754 domain-containing protein</fullName>
    </recommendedName>
</protein>
<accession>A0A3P6RI66</accession>
<evidence type="ECO:0000259" key="1">
    <source>
        <dbReference type="Pfam" id="PF24937"/>
    </source>
</evidence>
<proteinExistence type="predicted"/>
<organism evidence="2 3">
    <name type="scientific">Gongylonema pulchrum</name>
    <dbReference type="NCBI Taxonomy" id="637853"/>
    <lineage>
        <taxon>Eukaryota</taxon>
        <taxon>Metazoa</taxon>
        <taxon>Ecdysozoa</taxon>
        <taxon>Nematoda</taxon>
        <taxon>Chromadorea</taxon>
        <taxon>Rhabditida</taxon>
        <taxon>Spirurina</taxon>
        <taxon>Spiruromorpha</taxon>
        <taxon>Spiruroidea</taxon>
        <taxon>Gongylonematidae</taxon>
        <taxon>Gongylonema</taxon>
    </lineage>
</organism>
<keyword evidence="3" id="KW-1185">Reference proteome</keyword>
<reference evidence="2 3" key="1">
    <citation type="submission" date="2018-11" db="EMBL/GenBank/DDBJ databases">
        <authorList>
            <consortium name="Pathogen Informatics"/>
        </authorList>
    </citation>
    <scope>NUCLEOTIDE SEQUENCE [LARGE SCALE GENOMIC DNA]</scope>
</reference>
<dbReference type="InterPro" id="IPR056656">
    <property type="entry name" value="DUF7754"/>
</dbReference>
<evidence type="ECO:0000313" key="3">
    <source>
        <dbReference type="Proteomes" id="UP000271098"/>
    </source>
</evidence>
<name>A0A3P6RI66_9BILA</name>
<dbReference type="EMBL" id="UYRT01007163">
    <property type="protein sequence ID" value="VDK41748.1"/>
    <property type="molecule type" value="Genomic_DNA"/>
</dbReference>
<dbReference type="Pfam" id="PF24937">
    <property type="entry name" value="DUF7754"/>
    <property type="match status" value="1"/>
</dbReference>
<gene>
    <name evidence="2" type="ORF">GPUH_LOCUS3977</name>
</gene>
<evidence type="ECO:0000313" key="2">
    <source>
        <dbReference type="EMBL" id="VDK41748.1"/>
    </source>
</evidence>
<dbReference type="Proteomes" id="UP000271098">
    <property type="component" value="Unassembled WGS sequence"/>
</dbReference>
<feature type="domain" description="DUF7754" evidence="1">
    <location>
        <begin position="27"/>
        <end position="90"/>
    </location>
</feature>
<dbReference type="OrthoDB" id="5787168at2759"/>